<feature type="transmembrane region" description="Helical" evidence="5">
    <location>
        <begin position="82"/>
        <end position="103"/>
    </location>
</feature>
<evidence type="ECO:0000256" key="1">
    <source>
        <dbReference type="ARBA" id="ARBA00007867"/>
    </source>
</evidence>
<comment type="subunit">
    <text evidence="5">Homodimer or homotetramer.</text>
</comment>
<feature type="binding site" evidence="5">
    <location>
        <position position="307"/>
    </location>
    <ligand>
        <name>spermidine</name>
        <dbReference type="ChEBI" id="CHEBI:57834"/>
    </ligand>
</feature>
<feature type="transmembrane region" description="Helical" evidence="5">
    <location>
        <begin position="109"/>
        <end position="134"/>
    </location>
</feature>
<evidence type="ECO:0000256" key="2">
    <source>
        <dbReference type="ARBA" id="ARBA00022679"/>
    </source>
</evidence>
<dbReference type="Pfam" id="PF01564">
    <property type="entry name" value="Spermine_synth"/>
    <property type="match status" value="1"/>
</dbReference>
<dbReference type="HAMAP" id="MF_00198">
    <property type="entry name" value="Spermidine_synth"/>
    <property type="match status" value="1"/>
</dbReference>
<name>A0A1X6ZZU2_9RHOB</name>
<dbReference type="PANTHER" id="PTHR43317:SF1">
    <property type="entry name" value="THERMOSPERMINE SYNTHASE ACAULIS5"/>
    <property type="match status" value="1"/>
</dbReference>
<keyword evidence="5" id="KW-1003">Cell membrane</keyword>
<comment type="subcellular location">
    <subcellularLocation>
        <location evidence="5">Cell membrane</location>
        <topology evidence="5">Multi-pass membrane protein</topology>
    </subcellularLocation>
</comment>
<dbReference type="CDD" id="cd02440">
    <property type="entry name" value="AdoMet_MTases"/>
    <property type="match status" value="1"/>
</dbReference>
<sequence>MSDTTTLRYTDLPRRQAMVLLGAILVVALCGIVYELIIGTVSSYLLGNSVYQFSLTIGFFMFAMGVGSYVSRFFHGNLIQIFVWVELILALVGGLCSVSLFMLFPFAPWFYTVGMFSFISAIGFLVGLEIPLLMRVLSERSTTRESIADVLSLDYIGALVGSVMFPILLLPSLGLISSSFAIGLTNAAVAFLSVLYLRDYLDAPKRMLACSIATIVLLFALTLLAGRITAFAQDHLYFDRIVWRKQSQYQSLVVTNTWQKNEVRLFIDGHLQFAEADEYRYHEALVHPALSWGDAAPESVLVLGGGDGLAVREILRHPSVTQIDLVDLDPEMTKLGRDFAPVVRLNGNSMAASALTVHNTDAFNFVKSADQSYDRIIVDFPDPHNEALSKLYAIEFYAMLQAILAEDGVIVTQSSSPFFTPHTYWTISDTMSEIFPQVVNYQMSIPSFGVWGFNLASNQPDARLGDLPADLRFLTPDVFTAGRVFPADLLPSRELATNSIFDPNIYHQYSRDISGY</sequence>
<comment type="similarity">
    <text evidence="1 5">Belongs to the spermidine/spermine synthase family.</text>
</comment>
<dbReference type="EMBL" id="FWFP01000010">
    <property type="protein sequence ID" value="SLN66339.1"/>
    <property type="molecule type" value="Genomic_DNA"/>
</dbReference>
<keyword evidence="5" id="KW-0472">Membrane</keyword>
<dbReference type="InterPro" id="IPR030373">
    <property type="entry name" value="PABS_CS"/>
</dbReference>
<dbReference type="Gene3D" id="3.40.50.150">
    <property type="entry name" value="Vaccinia Virus protein VP39"/>
    <property type="match status" value="1"/>
</dbReference>
<keyword evidence="2 5" id="KW-0808">Transferase</keyword>
<dbReference type="Proteomes" id="UP000193778">
    <property type="component" value="Unassembled WGS sequence"/>
</dbReference>
<keyword evidence="3 5" id="KW-0745">Spermidine biosynthesis</keyword>
<dbReference type="OrthoDB" id="9793120at2"/>
<feature type="transmembrane region" description="Helical" evidence="5">
    <location>
        <begin position="17"/>
        <end position="38"/>
    </location>
</feature>
<dbReference type="AlphaFoldDB" id="A0A1X6ZZU2"/>
<dbReference type="EC" id="2.5.1.16" evidence="5"/>
<comment type="catalytic activity">
    <reaction evidence="5">
        <text>S-adenosyl 3-(methylsulfanyl)propylamine + putrescine = S-methyl-5'-thioadenosine + spermidine + H(+)</text>
        <dbReference type="Rhea" id="RHEA:12721"/>
        <dbReference type="ChEBI" id="CHEBI:15378"/>
        <dbReference type="ChEBI" id="CHEBI:17509"/>
        <dbReference type="ChEBI" id="CHEBI:57443"/>
        <dbReference type="ChEBI" id="CHEBI:57834"/>
        <dbReference type="ChEBI" id="CHEBI:326268"/>
        <dbReference type="EC" id="2.5.1.16"/>
    </reaction>
</comment>
<feature type="domain" description="PABS" evidence="7">
    <location>
        <begin position="215"/>
        <end position="458"/>
    </location>
</feature>
<gene>
    <name evidence="8" type="primary">speE_2</name>
    <name evidence="5" type="synonym">speE</name>
    <name evidence="8" type="ORF">RUM8411_03315</name>
</gene>
<dbReference type="RefSeq" id="WP_085823792.1">
    <property type="nucleotide sequence ID" value="NZ_FWFP01000010.1"/>
</dbReference>
<dbReference type="PANTHER" id="PTHR43317">
    <property type="entry name" value="THERMOSPERMINE SYNTHASE ACAULIS5"/>
    <property type="match status" value="1"/>
</dbReference>
<comment type="function">
    <text evidence="5">Catalyzes the irreversible transfer of a propylamine group from the amino donor S-adenosylmethioninamine (decarboxy-AdoMet) to putrescine (1,4-diaminobutane) to yield spermidine.</text>
</comment>
<evidence type="ECO:0000259" key="7">
    <source>
        <dbReference type="PROSITE" id="PS51006"/>
    </source>
</evidence>
<keyword evidence="9" id="KW-1185">Reference proteome</keyword>
<evidence type="ECO:0000256" key="4">
    <source>
        <dbReference type="ARBA" id="ARBA00023115"/>
    </source>
</evidence>
<feature type="active site" description="Proton acceptor" evidence="5 6">
    <location>
        <position position="379"/>
    </location>
</feature>
<dbReference type="InterPro" id="IPR001045">
    <property type="entry name" value="Spermi_synthase"/>
</dbReference>
<reference evidence="9" key="1">
    <citation type="submission" date="2017-03" db="EMBL/GenBank/DDBJ databases">
        <authorList>
            <person name="Rodrigo-Torres L."/>
            <person name="Arahal R.D."/>
            <person name="Lucena T."/>
        </authorList>
    </citation>
    <scope>NUCLEOTIDE SEQUENCE [LARGE SCALE GENOMIC DNA]</scope>
    <source>
        <strain evidence="9">CECT 8411</strain>
    </source>
</reference>
<dbReference type="GO" id="GO:0010487">
    <property type="term" value="F:thermospermine synthase activity"/>
    <property type="evidence" value="ECO:0007669"/>
    <property type="project" value="UniProtKB-ARBA"/>
</dbReference>
<dbReference type="SUPFAM" id="SSF53335">
    <property type="entry name" value="S-adenosyl-L-methionine-dependent methyltransferases"/>
    <property type="match status" value="1"/>
</dbReference>
<feature type="binding site" evidence="5">
    <location>
        <begin position="361"/>
        <end position="362"/>
    </location>
    <ligand>
        <name>S-methyl-5'-thioadenosine</name>
        <dbReference type="ChEBI" id="CHEBI:17509"/>
    </ligand>
</feature>
<proteinExistence type="inferred from homology"/>
<dbReference type="PROSITE" id="PS01330">
    <property type="entry name" value="PABS_1"/>
    <property type="match status" value="1"/>
</dbReference>
<evidence type="ECO:0000256" key="3">
    <source>
        <dbReference type="ARBA" id="ARBA00023066"/>
    </source>
</evidence>
<evidence type="ECO:0000256" key="6">
    <source>
        <dbReference type="PROSITE-ProRule" id="PRU00354"/>
    </source>
</evidence>
<dbReference type="GO" id="GO:0005886">
    <property type="term" value="C:plasma membrane"/>
    <property type="evidence" value="ECO:0007669"/>
    <property type="project" value="UniProtKB-SubCell"/>
</dbReference>
<evidence type="ECO:0000256" key="5">
    <source>
        <dbReference type="HAMAP-Rule" id="MF_00198"/>
    </source>
</evidence>
<protein>
    <recommendedName>
        <fullName evidence="5">Polyamine aminopropyltransferase</fullName>
    </recommendedName>
    <alternativeName>
        <fullName evidence="5">Putrescine aminopropyltransferase</fullName>
        <shortName evidence="5">PAPT</shortName>
    </alternativeName>
    <alternativeName>
        <fullName evidence="5">Spermidine synthase</fullName>
        <shortName evidence="5">SPDS</shortName>
        <shortName evidence="5">SPDSY</shortName>
        <ecNumber evidence="5">2.5.1.16</ecNumber>
    </alternativeName>
</protein>
<comment type="pathway">
    <text evidence="5">Amine and polyamine biosynthesis; spermidine biosynthesis; spermidine from putrescine: step 1/1.</text>
</comment>
<feature type="binding site" evidence="5">
    <location>
        <position position="282"/>
    </location>
    <ligand>
        <name>spermidine</name>
        <dbReference type="ChEBI" id="CHEBI:57834"/>
    </ligand>
</feature>
<feature type="binding site" evidence="5">
    <location>
        <position position="327"/>
    </location>
    <ligand>
        <name>S-methyl-5'-thioadenosine</name>
        <dbReference type="ChEBI" id="CHEBI:17509"/>
    </ligand>
</feature>
<accession>A0A1X6ZZU2</accession>
<dbReference type="GO" id="GO:0004766">
    <property type="term" value="F:spermidine synthase activity"/>
    <property type="evidence" value="ECO:0007669"/>
    <property type="project" value="UniProtKB-UniRule"/>
</dbReference>
<dbReference type="InterPro" id="IPR030374">
    <property type="entry name" value="PABS"/>
</dbReference>
<dbReference type="GO" id="GO:0008295">
    <property type="term" value="P:spermidine biosynthetic process"/>
    <property type="evidence" value="ECO:0007669"/>
    <property type="project" value="UniProtKB-UniRule"/>
</dbReference>
<feature type="transmembrane region" description="Helical" evidence="5">
    <location>
        <begin position="175"/>
        <end position="196"/>
    </location>
</feature>
<evidence type="ECO:0000313" key="8">
    <source>
        <dbReference type="EMBL" id="SLN66339.1"/>
    </source>
</evidence>
<dbReference type="NCBIfam" id="NF002956">
    <property type="entry name" value="PRK03612.1"/>
    <property type="match status" value="1"/>
</dbReference>
<feature type="transmembrane region" description="Helical" evidence="5">
    <location>
        <begin position="50"/>
        <end position="70"/>
    </location>
</feature>
<dbReference type="PROSITE" id="PS51006">
    <property type="entry name" value="PABS_2"/>
    <property type="match status" value="1"/>
</dbReference>
<keyword evidence="4 5" id="KW-0620">Polyamine biosynthesis</keyword>
<dbReference type="InterPro" id="IPR029063">
    <property type="entry name" value="SAM-dependent_MTases_sf"/>
</dbReference>
<feature type="binding site" evidence="5">
    <location>
        <position position="250"/>
    </location>
    <ligand>
        <name>S-methyl-5'-thioadenosine</name>
        <dbReference type="ChEBI" id="CHEBI:17509"/>
    </ligand>
</feature>
<keyword evidence="5" id="KW-1133">Transmembrane helix</keyword>
<feature type="transmembrane region" description="Helical" evidence="5">
    <location>
        <begin position="208"/>
        <end position="226"/>
    </location>
</feature>
<keyword evidence="5" id="KW-0812">Transmembrane</keyword>
<dbReference type="UniPathway" id="UPA00248">
    <property type="reaction ID" value="UER00314"/>
</dbReference>
<organism evidence="8 9">
    <name type="scientific">Ruegeria meonggei</name>
    <dbReference type="NCBI Taxonomy" id="1446476"/>
    <lineage>
        <taxon>Bacteria</taxon>
        <taxon>Pseudomonadati</taxon>
        <taxon>Pseudomonadota</taxon>
        <taxon>Alphaproteobacteria</taxon>
        <taxon>Rhodobacterales</taxon>
        <taxon>Roseobacteraceae</taxon>
        <taxon>Ruegeria</taxon>
    </lineage>
</organism>
<comment type="caution">
    <text evidence="5">Lacks conserved residue(s) required for the propagation of feature annotation.</text>
</comment>
<evidence type="ECO:0000313" key="9">
    <source>
        <dbReference type="Proteomes" id="UP000193778"/>
    </source>
</evidence>
<feature type="transmembrane region" description="Helical" evidence="5">
    <location>
        <begin position="146"/>
        <end position="169"/>
    </location>
</feature>